<gene>
    <name evidence="3" type="ORF">FA15DRAFT_673290</name>
</gene>
<dbReference type="Gene3D" id="1.25.40.10">
    <property type="entry name" value="Tetratricopeptide repeat domain"/>
    <property type="match status" value="2"/>
</dbReference>
<evidence type="ECO:0000313" key="4">
    <source>
        <dbReference type="Proteomes" id="UP000307440"/>
    </source>
</evidence>
<dbReference type="InterPro" id="IPR027417">
    <property type="entry name" value="P-loop_NTPase"/>
</dbReference>
<keyword evidence="4" id="KW-1185">Reference proteome</keyword>
<evidence type="ECO:0000259" key="2">
    <source>
        <dbReference type="Pfam" id="PF24883"/>
    </source>
</evidence>
<sequence>MDKWKWAIQEARRADLARRTLVTAFAGASNVNLQNVQINVVGGSVYNTTNGNSEDVSSEIKAAIQRLPNPEGCSWDVDEGCLPGTRQAHIEEIKTWVSNLSEGSAKIHVLADGAGSGKTALAHTICHHLHKQGHLVAGFFFSQKNAAQATTSGMMATLIRGLCAINGEVQHQIGEILLADTTLSTAPFSRQLDEIVLPVCKYLPTDRPLVIVLDSLDEGFDAKILKFLRNTVPALPSNFRIIVTTRPEPRIMDDLENKPHVQFSIHPLVGETTHGDVRALIETQFSEMSDFDSVAPELVDKFVAKTEGVFLWATTVLNHLKNSYDPVEELTEILGSKSHHWEASSDANQKLDDLYTHILSKLPWTDLRFAKMFRTVMGAVVTLQESLTPDALALLYKPDGVTLPGIMKLGGHISPLLRGFKPKDPSKPIRLLHWSIQEFITTRAPDGKPYRVDQAEHHTKLSQLALLTVQKDLNLDKVPTLGFLEHDRWVLADAMAFCLPRINSASAPEPLRYSCVFLDAHIRKALMDEPLLVLLRETLSVKSRELLEYTLSLGPAIDLPFLFDLAFANTSESLTRETQRSIALAMTSASDIISDDSRPSEAMGLSKTAVSIFRQILDKDDISTVVDLAKALLIYSIPSVSLKQTELAHELCQEAMNIVRKLETTDLKQYVTFIAAALGVVGGVMQESERSEEAIALTGEAVDLLRRLVEEGQSELEGDLVTWLMVYGVILVRNSRFEEGLKASHEAVSLFPRLNADEERGQFSLRSALLLQASAFESCGLREDAIETLQKMVEVARQAAARRPADNVYQLELAYPLRTLSRFLFKAGRYAESIPPAQESVDIVGRVVDIQPTEVANASYGASLHYLARNMAYFGDYDAAMPLFVKAIECFQKLDSEKPKEYELPLARSLHNYGCYLIKSGHGDKAVKHLQHSIDIYRRFIPIDPKKYEAKVAKFEQMVASANSTP</sequence>
<dbReference type="EMBL" id="ML210292">
    <property type="protein sequence ID" value="TFK20658.1"/>
    <property type="molecule type" value="Genomic_DNA"/>
</dbReference>
<dbReference type="PANTHER" id="PTHR10039:SF17">
    <property type="entry name" value="FUNGAL STAND N-TERMINAL GOODBYE DOMAIN-CONTAINING PROTEIN-RELATED"/>
    <property type="match status" value="1"/>
</dbReference>
<dbReference type="SUPFAM" id="SSF81901">
    <property type="entry name" value="HCP-like"/>
    <property type="match status" value="1"/>
</dbReference>
<dbReference type="Pfam" id="PF24883">
    <property type="entry name" value="NPHP3_N"/>
    <property type="match status" value="1"/>
</dbReference>
<protein>
    <recommendedName>
        <fullName evidence="2">Nephrocystin 3-like N-terminal domain-containing protein</fullName>
    </recommendedName>
</protein>
<reference evidence="3 4" key="1">
    <citation type="journal article" date="2019" name="Nat. Ecol. Evol.">
        <title>Megaphylogeny resolves global patterns of mushroom evolution.</title>
        <authorList>
            <person name="Varga T."/>
            <person name="Krizsan K."/>
            <person name="Foldi C."/>
            <person name="Dima B."/>
            <person name="Sanchez-Garcia M."/>
            <person name="Sanchez-Ramirez S."/>
            <person name="Szollosi G.J."/>
            <person name="Szarkandi J.G."/>
            <person name="Papp V."/>
            <person name="Albert L."/>
            <person name="Andreopoulos W."/>
            <person name="Angelini C."/>
            <person name="Antonin V."/>
            <person name="Barry K.W."/>
            <person name="Bougher N.L."/>
            <person name="Buchanan P."/>
            <person name="Buyck B."/>
            <person name="Bense V."/>
            <person name="Catcheside P."/>
            <person name="Chovatia M."/>
            <person name="Cooper J."/>
            <person name="Damon W."/>
            <person name="Desjardin D."/>
            <person name="Finy P."/>
            <person name="Geml J."/>
            <person name="Haridas S."/>
            <person name="Hughes K."/>
            <person name="Justo A."/>
            <person name="Karasinski D."/>
            <person name="Kautmanova I."/>
            <person name="Kiss B."/>
            <person name="Kocsube S."/>
            <person name="Kotiranta H."/>
            <person name="LaButti K.M."/>
            <person name="Lechner B.E."/>
            <person name="Liimatainen K."/>
            <person name="Lipzen A."/>
            <person name="Lukacs Z."/>
            <person name="Mihaltcheva S."/>
            <person name="Morgado L.N."/>
            <person name="Niskanen T."/>
            <person name="Noordeloos M.E."/>
            <person name="Ohm R.A."/>
            <person name="Ortiz-Santana B."/>
            <person name="Ovrebo C."/>
            <person name="Racz N."/>
            <person name="Riley R."/>
            <person name="Savchenko A."/>
            <person name="Shiryaev A."/>
            <person name="Soop K."/>
            <person name="Spirin V."/>
            <person name="Szebenyi C."/>
            <person name="Tomsovsky M."/>
            <person name="Tulloss R.E."/>
            <person name="Uehling J."/>
            <person name="Grigoriev I.V."/>
            <person name="Vagvolgyi C."/>
            <person name="Papp T."/>
            <person name="Martin F.M."/>
            <person name="Miettinen O."/>
            <person name="Hibbett D.S."/>
            <person name="Nagy L.G."/>
        </authorList>
    </citation>
    <scope>NUCLEOTIDE SEQUENCE [LARGE SCALE GENOMIC DNA]</scope>
    <source>
        <strain evidence="3 4">CBS 121175</strain>
    </source>
</reference>
<dbReference type="SUPFAM" id="SSF52540">
    <property type="entry name" value="P-loop containing nucleoside triphosphate hydrolases"/>
    <property type="match status" value="1"/>
</dbReference>
<feature type="domain" description="Nephrocystin 3-like N-terminal" evidence="2">
    <location>
        <begin position="91"/>
        <end position="246"/>
    </location>
</feature>
<organism evidence="3 4">
    <name type="scientific">Coprinopsis marcescibilis</name>
    <name type="common">Agaric fungus</name>
    <name type="synonym">Psathyrella marcescibilis</name>
    <dbReference type="NCBI Taxonomy" id="230819"/>
    <lineage>
        <taxon>Eukaryota</taxon>
        <taxon>Fungi</taxon>
        <taxon>Dikarya</taxon>
        <taxon>Basidiomycota</taxon>
        <taxon>Agaricomycotina</taxon>
        <taxon>Agaricomycetes</taxon>
        <taxon>Agaricomycetidae</taxon>
        <taxon>Agaricales</taxon>
        <taxon>Agaricineae</taxon>
        <taxon>Psathyrellaceae</taxon>
        <taxon>Coprinopsis</taxon>
    </lineage>
</organism>
<dbReference type="AlphaFoldDB" id="A0A5C3KXJ2"/>
<keyword evidence="1" id="KW-0677">Repeat</keyword>
<dbReference type="STRING" id="230819.A0A5C3KXJ2"/>
<dbReference type="Proteomes" id="UP000307440">
    <property type="component" value="Unassembled WGS sequence"/>
</dbReference>
<dbReference type="SUPFAM" id="SSF48452">
    <property type="entry name" value="TPR-like"/>
    <property type="match status" value="1"/>
</dbReference>
<evidence type="ECO:0000313" key="3">
    <source>
        <dbReference type="EMBL" id="TFK20658.1"/>
    </source>
</evidence>
<dbReference type="InterPro" id="IPR011990">
    <property type="entry name" value="TPR-like_helical_dom_sf"/>
</dbReference>
<dbReference type="InterPro" id="IPR056884">
    <property type="entry name" value="NPHP3-like_N"/>
</dbReference>
<dbReference type="PANTHER" id="PTHR10039">
    <property type="entry name" value="AMELOGENIN"/>
    <property type="match status" value="1"/>
</dbReference>
<name>A0A5C3KXJ2_COPMA</name>
<proteinExistence type="predicted"/>
<evidence type="ECO:0000256" key="1">
    <source>
        <dbReference type="ARBA" id="ARBA00022737"/>
    </source>
</evidence>
<dbReference type="OrthoDB" id="3038309at2759"/>
<accession>A0A5C3KXJ2</accession>
<dbReference type="Gene3D" id="3.40.50.300">
    <property type="entry name" value="P-loop containing nucleotide triphosphate hydrolases"/>
    <property type="match status" value="1"/>
</dbReference>